<protein>
    <submittedName>
        <fullName evidence="2">Uncharacterized protein</fullName>
    </submittedName>
</protein>
<dbReference type="Proteomes" id="UP001595699">
    <property type="component" value="Unassembled WGS sequence"/>
</dbReference>
<dbReference type="RefSeq" id="WP_205118402.1">
    <property type="nucleotide sequence ID" value="NZ_JAFBCM010000001.1"/>
</dbReference>
<proteinExistence type="predicted"/>
<comment type="caution">
    <text evidence="2">The sequence shown here is derived from an EMBL/GenBank/DDBJ whole genome shotgun (WGS) entry which is preliminary data.</text>
</comment>
<accession>A0ABV7YAX6</accession>
<evidence type="ECO:0000313" key="2">
    <source>
        <dbReference type="EMBL" id="MFC3761333.1"/>
    </source>
</evidence>
<organism evidence="2 3">
    <name type="scientific">Tenggerimyces flavus</name>
    <dbReference type="NCBI Taxonomy" id="1708749"/>
    <lineage>
        <taxon>Bacteria</taxon>
        <taxon>Bacillati</taxon>
        <taxon>Actinomycetota</taxon>
        <taxon>Actinomycetes</taxon>
        <taxon>Propionibacteriales</taxon>
        <taxon>Nocardioidaceae</taxon>
        <taxon>Tenggerimyces</taxon>
    </lineage>
</organism>
<reference evidence="3" key="1">
    <citation type="journal article" date="2019" name="Int. J. Syst. Evol. Microbiol.">
        <title>The Global Catalogue of Microorganisms (GCM) 10K type strain sequencing project: providing services to taxonomists for standard genome sequencing and annotation.</title>
        <authorList>
            <consortium name="The Broad Institute Genomics Platform"/>
            <consortium name="The Broad Institute Genome Sequencing Center for Infectious Disease"/>
            <person name="Wu L."/>
            <person name="Ma J."/>
        </authorList>
    </citation>
    <scope>NUCLEOTIDE SEQUENCE [LARGE SCALE GENOMIC DNA]</scope>
    <source>
        <strain evidence="3">CGMCC 4.7241</strain>
    </source>
</reference>
<feature type="region of interest" description="Disordered" evidence="1">
    <location>
        <begin position="1"/>
        <end position="23"/>
    </location>
</feature>
<sequence>MSDLPRGGPLSEDPEFRVVSEPESYADTTAGPIRYTTVYVSDQPVAYVWAATDDTAAGVLYRQSALDTGGGNASVGWWGRLDWAFANRLTPSEVLRHWAGKPLDPDDERCGVVRADEEHELATLAELEELAVEDGPAAPS</sequence>
<name>A0ABV7YAX6_9ACTN</name>
<dbReference type="EMBL" id="JBHRZH010000008">
    <property type="protein sequence ID" value="MFC3761333.1"/>
    <property type="molecule type" value="Genomic_DNA"/>
</dbReference>
<gene>
    <name evidence="2" type="ORF">ACFOUW_10815</name>
</gene>
<keyword evidence="3" id="KW-1185">Reference proteome</keyword>
<evidence type="ECO:0000313" key="3">
    <source>
        <dbReference type="Proteomes" id="UP001595699"/>
    </source>
</evidence>
<evidence type="ECO:0000256" key="1">
    <source>
        <dbReference type="SAM" id="MobiDB-lite"/>
    </source>
</evidence>